<proteinExistence type="predicted"/>
<name>A0ABQ5RWT1_9CHLO</name>
<protein>
    <submittedName>
        <fullName evidence="2">Uncharacterized protein</fullName>
    </submittedName>
</protein>
<organism evidence="2 3">
    <name type="scientific">Volvox africanus</name>
    <dbReference type="NCBI Taxonomy" id="51714"/>
    <lineage>
        <taxon>Eukaryota</taxon>
        <taxon>Viridiplantae</taxon>
        <taxon>Chlorophyta</taxon>
        <taxon>core chlorophytes</taxon>
        <taxon>Chlorophyceae</taxon>
        <taxon>CS clade</taxon>
        <taxon>Chlamydomonadales</taxon>
        <taxon>Volvocaceae</taxon>
        <taxon>Volvox</taxon>
    </lineage>
</organism>
<dbReference type="InterPro" id="IPR032157">
    <property type="entry name" value="PAC4"/>
</dbReference>
<comment type="caution">
    <text evidence="2">The sequence shown here is derived from an EMBL/GenBank/DDBJ whole genome shotgun (WGS) entry which is preliminary data.</text>
</comment>
<gene>
    <name evidence="2" type="ORF">VaNZ11_004398</name>
</gene>
<dbReference type="PANTHER" id="PTHR33559">
    <property type="entry name" value="PROTEASOME ASSEMBLY CHAPERONE 4"/>
    <property type="match status" value="1"/>
</dbReference>
<evidence type="ECO:0000313" key="2">
    <source>
        <dbReference type="EMBL" id="GLI61886.1"/>
    </source>
</evidence>
<accession>A0ABQ5RWT1</accession>
<dbReference type="Pfam" id="PF16093">
    <property type="entry name" value="PAC4"/>
    <property type="match status" value="1"/>
</dbReference>
<evidence type="ECO:0000256" key="1">
    <source>
        <dbReference type="SAM" id="MobiDB-lite"/>
    </source>
</evidence>
<sequence length="210" mass="22667">WSQSSSVNAGSICINNSDGVAGTSPPAAMDTLGKITENLQDTDETNTSSYSIRPTACTSQRVSPTVRQRNFVTQTHDATLHFQILDLGRQYYIWVSAMGPKLGSLYLAIKTPGDKTPAVASLMTTNVAGDESPATAQRLALKLGKPVVCSCNLPQNAPLLQAVAERRLMQELQAMEMEAAEREHQHQQPGQEEQRERQRVGSDGANGSLG</sequence>
<feature type="compositionally biased region" description="Basic and acidic residues" evidence="1">
    <location>
        <begin position="179"/>
        <end position="200"/>
    </location>
</feature>
<dbReference type="PANTHER" id="PTHR33559:SF1">
    <property type="entry name" value="PROTEASOME ASSEMBLY CHAPERONE 4"/>
    <property type="match status" value="1"/>
</dbReference>
<evidence type="ECO:0000313" key="3">
    <source>
        <dbReference type="Proteomes" id="UP001165090"/>
    </source>
</evidence>
<keyword evidence="3" id="KW-1185">Reference proteome</keyword>
<feature type="region of interest" description="Disordered" evidence="1">
    <location>
        <begin position="176"/>
        <end position="210"/>
    </location>
</feature>
<dbReference type="Proteomes" id="UP001165090">
    <property type="component" value="Unassembled WGS sequence"/>
</dbReference>
<dbReference type="EMBL" id="BSDZ01000011">
    <property type="protein sequence ID" value="GLI61886.1"/>
    <property type="molecule type" value="Genomic_DNA"/>
</dbReference>
<reference evidence="2 3" key="1">
    <citation type="journal article" date="2023" name="IScience">
        <title>Expanded male sex-determining region conserved during the evolution of homothallism in the green alga Volvox.</title>
        <authorList>
            <person name="Yamamoto K."/>
            <person name="Matsuzaki R."/>
            <person name="Mahakham W."/>
            <person name="Heman W."/>
            <person name="Sekimoto H."/>
            <person name="Kawachi M."/>
            <person name="Minakuchi Y."/>
            <person name="Toyoda A."/>
            <person name="Nozaki H."/>
        </authorList>
    </citation>
    <scope>NUCLEOTIDE SEQUENCE [LARGE SCALE GENOMIC DNA]</scope>
    <source>
        <strain evidence="2 3">NIES-4468</strain>
    </source>
</reference>
<feature type="non-terminal residue" evidence="2">
    <location>
        <position position="1"/>
    </location>
</feature>